<evidence type="ECO:0000256" key="5">
    <source>
        <dbReference type="ARBA" id="ARBA00022679"/>
    </source>
</evidence>
<dbReference type="Gene3D" id="3.30.565.10">
    <property type="entry name" value="Histidine kinase-like ATPase, C-terminal domain"/>
    <property type="match status" value="1"/>
</dbReference>
<dbReference type="PROSITE" id="PS50109">
    <property type="entry name" value="HIS_KIN"/>
    <property type="match status" value="1"/>
</dbReference>
<keyword evidence="10" id="KW-0472">Membrane</keyword>
<dbReference type="SMART" id="SM00304">
    <property type="entry name" value="HAMP"/>
    <property type="match status" value="1"/>
</dbReference>
<evidence type="ECO:0000256" key="2">
    <source>
        <dbReference type="ARBA" id="ARBA00004236"/>
    </source>
</evidence>
<dbReference type="SUPFAM" id="SSF158472">
    <property type="entry name" value="HAMP domain-like"/>
    <property type="match status" value="1"/>
</dbReference>
<dbReference type="Proteomes" id="UP000243542">
    <property type="component" value="Unassembled WGS sequence"/>
</dbReference>
<keyword evidence="11" id="KW-0732">Signal</keyword>
<dbReference type="CDD" id="cd00082">
    <property type="entry name" value="HisKA"/>
    <property type="match status" value="1"/>
</dbReference>
<dbReference type="PANTHER" id="PTHR45436:SF5">
    <property type="entry name" value="SENSOR HISTIDINE KINASE TRCS"/>
    <property type="match status" value="1"/>
</dbReference>
<name>A0A2A9FIM9_9PSEU</name>
<evidence type="ECO:0000259" key="12">
    <source>
        <dbReference type="PROSITE" id="PS50109"/>
    </source>
</evidence>
<dbReference type="FunFam" id="1.10.287.130:FF:000010">
    <property type="entry name" value="Two-component sensor histidine kinase"/>
    <property type="match status" value="1"/>
</dbReference>
<dbReference type="CDD" id="cd06225">
    <property type="entry name" value="HAMP"/>
    <property type="match status" value="1"/>
</dbReference>
<dbReference type="InterPro" id="IPR050428">
    <property type="entry name" value="TCS_sensor_his_kinase"/>
</dbReference>
<dbReference type="SMART" id="SM00388">
    <property type="entry name" value="HisKA"/>
    <property type="match status" value="1"/>
</dbReference>
<gene>
    <name evidence="14" type="ORF">ATK36_5833</name>
</gene>
<dbReference type="GO" id="GO:0005886">
    <property type="term" value="C:plasma membrane"/>
    <property type="evidence" value="ECO:0007669"/>
    <property type="project" value="UniProtKB-SubCell"/>
</dbReference>
<dbReference type="InterPro" id="IPR003594">
    <property type="entry name" value="HATPase_dom"/>
</dbReference>
<keyword evidence="7 14" id="KW-0418">Kinase</keyword>
<keyword evidence="8" id="KW-1133">Transmembrane helix</keyword>
<keyword evidence="6" id="KW-0812">Transmembrane</keyword>
<evidence type="ECO:0000256" key="8">
    <source>
        <dbReference type="ARBA" id="ARBA00022989"/>
    </source>
</evidence>
<dbReference type="InterPro" id="IPR003660">
    <property type="entry name" value="HAMP_dom"/>
</dbReference>
<feature type="signal peptide" evidence="11">
    <location>
        <begin position="1"/>
        <end position="28"/>
    </location>
</feature>
<accession>A0A2A9FIM9</accession>
<evidence type="ECO:0000256" key="4">
    <source>
        <dbReference type="ARBA" id="ARBA00022553"/>
    </source>
</evidence>
<keyword evidence="5" id="KW-0808">Transferase</keyword>
<protein>
    <recommendedName>
        <fullName evidence="3">histidine kinase</fullName>
        <ecNumber evidence="3">2.7.13.3</ecNumber>
    </recommendedName>
</protein>
<organism evidence="14 15">
    <name type="scientific">Amycolatopsis sulphurea</name>
    <dbReference type="NCBI Taxonomy" id="76022"/>
    <lineage>
        <taxon>Bacteria</taxon>
        <taxon>Bacillati</taxon>
        <taxon>Actinomycetota</taxon>
        <taxon>Actinomycetes</taxon>
        <taxon>Pseudonocardiales</taxon>
        <taxon>Pseudonocardiaceae</taxon>
        <taxon>Amycolatopsis</taxon>
    </lineage>
</organism>
<evidence type="ECO:0000256" key="11">
    <source>
        <dbReference type="SAM" id="SignalP"/>
    </source>
</evidence>
<dbReference type="CDD" id="cd00075">
    <property type="entry name" value="HATPase"/>
    <property type="match status" value="1"/>
</dbReference>
<evidence type="ECO:0000313" key="14">
    <source>
        <dbReference type="EMBL" id="PFG50591.1"/>
    </source>
</evidence>
<sequence>MSKRWRTGLRPRLVLWFAAMMLVGAAAAAGASYVSARNTILGAAQDPAMIRLRDQVTTYLPQMAFPPDQQQLKRLADNLKGVGLVVYRDQSESSGLDPRSLTPELRDQVARTGRIQFQRVVTDGSPQLVIGMPVMRTARDGSSQHTGVEVYQRLSLAQQEAAIAQLATRAWQTAALALPIAVALALVAASQVLRPVRALNTAARKLGRGQLDVRLPAKGSGELADLVTTFNSTAAELERTVGTLRTMEAEARRFVADVSHELRTPLAAMNAVTDVLDEDAEQLPEDTAVAARLVAAETRRLTRLVQDLVEISRFDAGRAELRTEEADVALAVRASMAARGWADGDGIETELPEDITATFDPRRLDLVVANLVGNALRHGAPPVTIRLAADEGTVTLTVLDHGPGIPEAVLPHVFDRFTKADTARARSEGSGLGLAIARENARLHGGELEAANTGDGARFTLRLPRTPPESR</sequence>
<comment type="subcellular location">
    <subcellularLocation>
        <location evidence="2">Cell membrane</location>
    </subcellularLocation>
</comment>
<dbReference type="InterPro" id="IPR005467">
    <property type="entry name" value="His_kinase_dom"/>
</dbReference>
<dbReference type="Pfam" id="PF00672">
    <property type="entry name" value="HAMP"/>
    <property type="match status" value="1"/>
</dbReference>
<dbReference type="GO" id="GO:0000155">
    <property type="term" value="F:phosphorelay sensor kinase activity"/>
    <property type="evidence" value="ECO:0007669"/>
    <property type="project" value="InterPro"/>
</dbReference>
<evidence type="ECO:0000256" key="10">
    <source>
        <dbReference type="ARBA" id="ARBA00023136"/>
    </source>
</evidence>
<comment type="caution">
    <text evidence="14">The sequence shown here is derived from an EMBL/GenBank/DDBJ whole genome shotgun (WGS) entry which is preliminary data.</text>
</comment>
<feature type="domain" description="Histidine kinase" evidence="12">
    <location>
        <begin position="257"/>
        <end position="467"/>
    </location>
</feature>
<evidence type="ECO:0000256" key="1">
    <source>
        <dbReference type="ARBA" id="ARBA00000085"/>
    </source>
</evidence>
<feature type="chain" id="PRO_5013174004" description="histidine kinase" evidence="11">
    <location>
        <begin position="29"/>
        <end position="471"/>
    </location>
</feature>
<dbReference type="SUPFAM" id="SSF47384">
    <property type="entry name" value="Homodimeric domain of signal transducing histidine kinase"/>
    <property type="match status" value="1"/>
</dbReference>
<comment type="catalytic activity">
    <reaction evidence="1">
        <text>ATP + protein L-histidine = ADP + protein N-phospho-L-histidine.</text>
        <dbReference type="EC" id="2.7.13.3"/>
    </reaction>
</comment>
<dbReference type="InterPro" id="IPR003661">
    <property type="entry name" value="HisK_dim/P_dom"/>
</dbReference>
<dbReference type="InterPro" id="IPR036097">
    <property type="entry name" value="HisK_dim/P_sf"/>
</dbReference>
<evidence type="ECO:0000256" key="9">
    <source>
        <dbReference type="ARBA" id="ARBA00023012"/>
    </source>
</evidence>
<proteinExistence type="predicted"/>
<evidence type="ECO:0000256" key="6">
    <source>
        <dbReference type="ARBA" id="ARBA00022692"/>
    </source>
</evidence>
<dbReference type="Gene3D" id="1.10.287.130">
    <property type="match status" value="1"/>
</dbReference>
<evidence type="ECO:0000256" key="7">
    <source>
        <dbReference type="ARBA" id="ARBA00022777"/>
    </source>
</evidence>
<evidence type="ECO:0000313" key="15">
    <source>
        <dbReference type="Proteomes" id="UP000243542"/>
    </source>
</evidence>
<dbReference type="SUPFAM" id="SSF55874">
    <property type="entry name" value="ATPase domain of HSP90 chaperone/DNA topoisomerase II/histidine kinase"/>
    <property type="match status" value="1"/>
</dbReference>
<dbReference type="InterPro" id="IPR004358">
    <property type="entry name" value="Sig_transdc_His_kin-like_C"/>
</dbReference>
<dbReference type="InterPro" id="IPR036890">
    <property type="entry name" value="HATPase_C_sf"/>
</dbReference>
<keyword evidence="4" id="KW-0597">Phosphoprotein</keyword>
<keyword evidence="9" id="KW-0902">Two-component regulatory system</keyword>
<dbReference type="EC" id="2.7.13.3" evidence="3"/>
<evidence type="ECO:0000256" key="3">
    <source>
        <dbReference type="ARBA" id="ARBA00012438"/>
    </source>
</evidence>
<dbReference type="Pfam" id="PF02518">
    <property type="entry name" value="HATPase_c"/>
    <property type="match status" value="1"/>
</dbReference>
<dbReference type="Pfam" id="PF00512">
    <property type="entry name" value="HisKA"/>
    <property type="match status" value="1"/>
</dbReference>
<reference evidence="14 15" key="1">
    <citation type="submission" date="2017-10" db="EMBL/GenBank/DDBJ databases">
        <title>Sequencing the genomes of 1000 actinobacteria strains.</title>
        <authorList>
            <person name="Klenk H.-P."/>
        </authorList>
    </citation>
    <scope>NUCLEOTIDE SEQUENCE [LARGE SCALE GENOMIC DNA]</scope>
    <source>
        <strain evidence="14 15">DSM 46092</strain>
    </source>
</reference>
<dbReference type="EMBL" id="PDJK01000002">
    <property type="protein sequence ID" value="PFG50591.1"/>
    <property type="molecule type" value="Genomic_DNA"/>
</dbReference>
<dbReference type="SMART" id="SM00387">
    <property type="entry name" value="HATPase_c"/>
    <property type="match status" value="1"/>
</dbReference>
<feature type="domain" description="HAMP" evidence="13">
    <location>
        <begin position="190"/>
        <end position="242"/>
    </location>
</feature>
<dbReference type="Gene3D" id="6.10.340.10">
    <property type="match status" value="1"/>
</dbReference>
<keyword evidence="15" id="KW-1185">Reference proteome</keyword>
<dbReference type="AlphaFoldDB" id="A0A2A9FIM9"/>
<dbReference type="PRINTS" id="PR00344">
    <property type="entry name" value="BCTRLSENSOR"/>
</dbReference>
<dbReference type="PANTHER" id="PTHR45436">
    <property type="entry name" value="SENSOR HISTIDINE KINASE YKOH"/>
    <property type="match status" value="1"/>
</dbReference>
<dbReference type="PROSITE" id="PS50885">
    <property type="entry name" value="HAMP"/>
    <property type="match status" value="1"/>
</dbReference>
<evidence type="ECO:0000259" key="13">
    <source>
        <dbReference type="PROSITE" id="PS50885"/>
    </source>
</evidence>